<protein>
    <submittedName>
        <fullName evidence="3">Cupin</fullName>
    </submittedName>
</protein>
<feature type="region of interest" description="Disordered" evidence="1">
    <location>
        <begin position="1"/>
        <end position="20"/>
    </location>
</feature>
<reference evidence="3 4" key="1">
    <citation type="submission" date="2014-03" db="EMBL/GenBank/DDBJ databases">
        <title>Draft Genome Sequences of Four Burkholderia Strains.</title>
        <authorList>
            <person name="Liu X.Y."/>
            <person name="Li C.X."/>
            <person name="Xu J.H."/>
        </authorList>
    </citation>
    <scope>NUCLEOTIDE SEQUENCE [LARGE SCALE GENOMIC DNA]</scope>
    <source>
        <strain evidence="3 4">DSM 50014</strain>
    </source>
</reference>
<dbReference type="SUPFAM" id="SSF51182">
    <property type="entry name" value="RmlC-like cupins"/>
    <property type="match status" value="1"/>
</dbReference>
<proteinExistence type="predicted"/>
<dbReference type="Pfam" id="PF07883">
    <property type="entry name" value="Cupin_2"/>
    <property type="match status" value="1"/>
</dbReference>
<dbReference type="InterPro" id="IPR014710">
    <property type="entry name" value="RmlC-like_jellyroll"/>
</dbReference>
<name>A0A069PU97_9BURK</name>
<dbReference type="InterPro" id="IPR013096">
    <property type="entry name" value="Cupin_2"/>
</dbReference>
<accession>A0A069PU97</accession>
<gene>
    <name evidence="3" type="ORF">BG61_22180</name>
</gene>
<dbReference type="EMBL" id="JFHC01000034">
    <property type="protein sequence ID" value="KDR40886.1"/>
    <property type="molecule type" value="Genomic_DNA"/>
</dbReference>
<feature type="domain" description="Cupin type-2" evidence="2">
    <location>
        <begin position="52"/>
        <end position="101"/>
    </location>
</feature>
<evidence type="ECO:0000313" key="3">
    <source>
        <dbReference type="EMBL" id="KDR40886.1"/>
    </source>
</evidence>
<dbReference type="Proteomes" id="UP000027466">
    <property type="component" value="Unassembled WGS sequence"/>
</dbReference>
<keyword evidence="4" id="KW-1185">Reference proteome</keyword>
<evidence type="ECO:0000259" key="2">
    <source>
        <dbReference type="Pfam" id="PF07883"/>
    </source>
</evidence>
<dbReference type="InterPro" id="IPR011051">
    <property type="entry name" value="RmlC_Cupin_sf"/>
</dbReference>
<organism evidence="3 4">
    <name type="scientific">Caballeronia glathei</name>
    <dbReference type="NCBI Taxonomy" id="60547"/>
    <lineage>
        <taxon>Bacteria</taxon>
        <taxon>Pseudomonadati</taxon>
        <taxon>Pseudomonadota</taxon>
        <taxon>Betaproteobacteria</taxon>
        <taxon>Burkholderiales</taxon>
        <taxon>Burkholderiaceae</taxon>
        <taxon>Caballeronia</taxon>
    </lineage>
</organism>
<evidence type="ECO:0000256" key="1">
    <source>
        <dbReference type="SAM" id="MobiDB-lite"/>
    </source>
</evidence>
<dbReference type="Gene3D" id="2.60.120.10">
    <property type="entry name" value="Jelly Rolls"/>
    <property type="match status" value="1"/>
</dbReference>
<dbReference type="AlphaFoldDB" id="A0A069PU97"/>
<sequence length="116" mass="12786">MKGGGPIRHRPRPSLHPTGTDILHDVIDTDRDAFVAALAGEGFDEVVTVAREPDEALDVHAHPFEAKALILEGELTIRTGETEQHYRAGDIFHLRANEAHSERYGPAGVRYLVGRK</sequence>
<evidence type="ECO:0000313" key="4">
    <source>
        <dbReference type="Proteomes" id="UP000027466"/>
    </source>
</evidence>
<dbReference type="STRING" id="60547.GCA_000751215_00317"/>
<comment type="caution">
    <text evidence="3">The sequence shown here is derived from an EMBL/GenBank/DDBJ whole genome shotgun (WGS) entry which is preliminary data.</text>
</comment>